<keyword evidence="1" id="KW-0805">Transcription regulation</keyword>
<dbReference type="InterPro" id="IPR011663">
    <property type="entry name" value="UTRA"/>
</dbReference>
<dbReference type="PRINTS" id="PR00035">
    <property type="entry name" value="HTHGNTR"/>
</dbReference>
<keyword evidence="6" id="KW-1185">Reference proteome</keyword>
<dbReference type="GO" id="GO:0003700">
    <property type="term" value="F:DNA-binding transcription factor activity"/>
    <property type="evidence" value="ECO:0007669"/>
    <property type="project" value="InterPro"/>
</dbReference>
<dbReference type="Pfam" id="PF07702">
    <property type="entry name" value="UTRA"/>
    <property type="match status" value="1"/>
</dbReference>
<keyword evidence="3" id="KW-0804">Transcription</keyword>
<dbReference type="PANTHER" id="PTHR44846:SF1">
    <property type="entry name" value="MANNOSYL-D-GLYCERATE TRANSPORT_METABOLISM SYSTEM REPRESSOR MNGR-RELATED"/>
    <property type="match status" value="1"/>
</dbReference>
<protein>
    <submittedName>
        <fullName evidence="5">GntR family transcriptional regulator</fullName>
    </submittedName>
</protein>
<dbReference type="Proteomes" id="UP000294581">
    <property type="component" value="Unassembled WGS sequence"/>
</dbReference>
<feature type="domain" description="HTH gntR-type" evidence="4">
    <location>
        <begin position="51"/>
        <end position="119"/>
    </location>
</feature>
<dbReference type="GO" id="GO:0045892">
    <property type="term" value="P:negative regulation of DNA-templated transcription"/>
    <property type="evidence" value="ECO:0007669"/>
    <property type="project" value="TreeGrafter"/>
</dbReference>
<evidence type="ECO:0000256" key="1">
    <source>
        <dbReference type="ARBA" id="ARBA00023015"/>
    </source>
</evidence>
<sequence length="289" mass="32611">MTVQSEIGRVLGEASGSGRGFLVTYIRPHKDRGSDIILAPERIEFLMRESVPLYKQLKAELLSKIRTGEWEPGQQLPSEAELASLFAVSRTTVRQAVGDLVSSGFVIRRQGKGTYVAEQAFHSTATTLYGFAEELRAAGYEVHIVLNRLEERECPEDVAHILRQSAGRRILYVERTAHVDDLCYFRETSYIVPPFHIDLAKVISQRLAYNYIYGFFEQNGVRINSGNQTISAELADETDCTVFQLEPPAAVLAIERITRDESGAAVEYSQVRYPASRYRLHLNLLRHTD</sequence>
<accession>A0A4R8LQV3</accession>
<dbReference type="CDD" id="cd07377">
    <property type="entry name" value="WHTH_GntR"/>
    <property type="match status" value="1"/>
</dbReference>
<dbReference type="SMART" id="SM00866">
    <property type="entry name" value="UTRA"/>
    <property type="match status" value="1"/>
</dbReference>
<dbReference type="FunFam" id="1.10.10.10:FF:000079">
    <property type="entry name" value="GntR family transcriptional regulator"/>
    <property type="match status" value="1"/>
</dbReference>
<proteinExistence type="predicted"/>
<dbReference type="PANTHER" id="PTHR44846">
    <property type="entry name" value="MANNOSYL-D-GLYCERATE TRANSPORT/METABOLISM SYSTEM REPRESSOR MNGR-RELATED"/>
    <property type="match status" value="1"/>
</dbReference>
<evidence type="ECO:0000313" key="6">
    <source>
        <dbReference type="Proteomes" id="UP000294581"/>
    </source>
</evidence>
<dbReference type="EMBL" id="SORF01000005">
    <property type="protein sequence ID" value="TDY47855.1"/>
    <property type="molecule type" value="Genomic_DNA"/>
</dbReference>
<dbReference type="AlphaFoldDB" id="A0A4R8LQV3"/>
<dbReference type="InterPro" id="IPR036390">
    <property type="entry name" value="WH_DNA-bd_sf"/>
</dbReference>
<dbReference type="InterPro" id="IPR028978">
    <property type="entry name" value="Chorismate_lyase_/UTRA_dom_sf"/>
</dbReference>
<reference evidence="5 6" key="1">
    <citation type="submission" date="2019-03" db="EMBL/GenBank/DDBJ databases">
        <title>Genomic Encyclopedia of Type Strains, Phase IV (KMG-IV): sequencing the most valuable type-strain genomes for metagenomic binning, comparative biology and taxonomic classification.</title>
        <authorList>
            <person name="Goeker M."/>
        </authorList>
    </citation>
    <scope>NUCLEOTIDE SEQUENCE [LARGE SCALE GENOMIC DNA]</scope>
    <source>
        <strain evidence="5 6">DSM 17974</strain>
    </source>
</reference>
<keyword evidence="2" id="KW-0238">DNA-binding</keyword>
<dbReference type="GO" id="GO:0003677">
    <property type="term" value="F:DNA binding"/>
    <property type="evidence" value="ECO:0007669"/>
    <property type="project" value="UniProtKB-KW"/>
</dbReference>
<dbReference type="Gene3D" id="3.40.1410.10">
    <property type="entry name" value="Chorismate lyase-like"/>
    <property type="match status" value="1"/>
</dbReference>
<comment type="caution">
    <text evidence="5">The sequence shown here is derived from an EMBL/GenBank/DDBJ whole genome shotgun (WGS) entry which is preliminary data.</text>
</comment>
<dbReference type="SUPFAM" id="SSF46785">
    <property type="entry name" value="Winged helix' DNA-binding domain"/>
    <property type="match status" value="1"/>
</dbReference>
<name>A0A4R8LQV3_9BACL</name>
<evidence type="ECO:0000313" key="5">
    <source>
        <dbReference type="EMBL" id="TDY47855.1"/>
    </source>
</evidence>
<evidence type="ECO:0000256" key="3">
    <source>
        <dbReference type="ARBA" id="ARBA00023163"/>
    </source>
</evidence>
<evidence type="ECO:0000256" key="2">
    <source>
        <dbReference type="ARBA" id="ARBA00023125"/>
    </source>
</evidence>
<dbReference type="SMART" id="SM00345">
    <property type="entry name" value="HTH_GNTR"/>
    <property type="match status" value="1"/>
</dbReference>
<organism evidence="5 6">
    <name type="scientific">Alicyclobacillus sacchari</name>
    <dbReference type="NCBI Taxonomy" id="392010"/>
    <lineage>
        <taxon>Bacteria</taxon>
        <taxon>Bacillati</taxon>
        <taxon>Bacillota</taxon>
        <taxon>Bacilli</taxon>
        <taxon>Bacillales</taxon>
        <taxon>Alicyclobacillaceae</taxon>
        <taxon>Alicyclobacillus</taxon>
    </lineage>
</organism>
<dbReference type="PROSITE" id="PS50949">
    <property type="entry name" value="HTH_GNTR"/>
    <property type="match status" value="1"/>
</dbReference>
<evidence type="ECO:0000259" key="4">
    <source>
        <dbReference type="PROSITE" id="PS50949"/>
    </source>
</evidence>
<dbReference type="InterPro" id="IPR050679">
    <property type="entry name" value="Bact_HTH_transcr_reg"/>
</dbReference>
<dbReference type="Gene3D" id="1.10.10.10">
    <property type="entry name" value="Winged helix-like DNA-binding domain superfamily/Winged helix DNA-binding domain"/>
    <property type="match status" value="1"/>
</dbReference>
<dbReference type="InterPro" id="IPR036388">
    <property type="entry name" value="WH-like_DNA-bd_sf"/>
</dbReference>
<dbReference type="InterPro" id="IPR000524">
    <property type="entry name" value="Tscrpt_reg_HTH_GntR"/>
</dbReference>
<gene>
    <name evidence="5" type="ORF">C7445_10530</name>
</gene>
<dbReference type="Pfam" id="PF00392">
    <property type="entry name" value="GntR"/>
    <property type="match status" value="1"/>
</dbReference>
<dbReference type="SUPFAM" id="SSF64288">
    <property type="entry name" value="Chorismate lyase-like"/>
    <property type="match status" value="1"/>
</dbReference>